<dbReference type="Proteomes" id="UP001218629">
    <property type="component" value="Chromosome"/>
</dbReference>
<protein>
    <recommendedName>
        <fullName evidence="4">Secreted protein</fullName>
    </recommendedName>
</protein>
<sequence>MRKDTGIPGRRPRIPALCRLPLTALAVVLTFLLGAAAPAYATKPARPAVCAPGKPGAPAAASTNSEEEKHSKRETERSRPRRLTPAAEESAPTRRPLPPQLTGAAGEDTATGHDPATDSAPASPRPTRLPLLHCVFRC</sequence>
<evidence type="ECO:0008006" key="4">
    <source>
        <dbReference type="Google" id="ProtNLM"/>
    </source>
</evidence>
<dbReference type="EMBL" id="CP095749">
    <property type="protein sequence ID" value="WEB44122.1"/>
    <property type="molecule type" value="Genomic_DNA"/>
</dbReference>
<gene>
    <name evidence="2" type="ORF">MOV08_35770</name>
</gene>
<feature type="region of interest" description="Disordered" evidence="1">
    <location>
        <begin position="42"/>
        <end position="129"/>
    </location>
</feature>
<organism evidence="2 3">
    <name type="scientific">Streptomyces yunnanensis</name>
    <dbReference type="NCBI Taxonomy" id="156453"/>
    <lineage>
        <taxon>Bacteria</taxon>
        <taxon>Bacillati</taxon>
        <taxon>Actinomycetota</taxon>
        <taxon>Actinomycetes</taxon>
        <taxon>Kitasatosporales</taxon>
        <taxon>Streptomycetaceae</taxon>
        <taxon>Streptomyces</taxon>
    </lineage>
</organism>
<evidence type="ECO:0000313" key="2">
    <source>
        <dbReference type="EMBL" id="WEB44122.1"/>
    </source>
</evidence>
<evidence type="ECO:0000256" key="1">
    <source>
        <dbReference type="SAM" id="MobiDB-lite"/>
    </source>
</evidence>
<feature type="compositionally biased region" description="Low complexity" evidence="1">
    <location>
        <begin position="42"/>
        <end position="61"/>
    </location>
</feature>
<evidence type="ECO:0000313" key="3">
    <source>
        <dbReference type="Proteomes" id="UP001218629"/>
    </source>
</evidence>
<dbReference type="RefSeq" id="WP_275310369.1">
    <property type="nucleotide sequence ID" value="NZ_CP095749.1"/>
</dbReference>
<reference evidence="2 3" key="1">
    <citation type="submission" date="2022-03" db="EMBL/GenBank/DDBJ databases">
        <title>Streptomyces yunnanensis P86,complete genome.</title>
        <authorList>
            <person name="Chen S."/>
            <person name="Zhang Q."/>
        </authorList>
    </citation>
    <scope>NUCLEOTIDE SEQUENCE [LARGE SCALE GENOMIC DNA]</scope>
    <source>
        <strain evidence="2 3">P86</strain>
    </source>
</reference>
<proteinExistence type="predicted"/>
<accession>A0ABY8AGK4</accession>
<name>A0ABY8AGK4_9ACTN</name>
<feature type="compositionally biased region" description="Basic and acidic residues" evidence="1">
    <location>
        <begin position="66"/>
        <end position="78"/>
    </location>
</feature>
<keyword evidence="3" id="KW-1185">Reference proteome</keyword>